<dbReference type="OrthoDB" id="5770364at2"/>
<dbReference type="Pfam" id="PF00583">
    <property type="entry name" value="Acetyltransf_1"/>
    <property type="match status" value="1"/>
</dbReference>
<dbReference type="EMBL" id="RBXL01000001">
    <property type="protein sequence ID" value="RKT46126.1"/>
    <property type="molecule type" value="Genomic_DNA"/>
</dbReference>
<dbReference type="GO" id="GO:0016747">
    <property type="term" value="F:acyltransferase activity, transferring groups other than amino-acyl groups"/>
    <property type="evidence" value="ECO:0007669"/>
    <property type="project" value="InterPro"/>
</dbReference>
<evidence type="ECO:0000313" key="3">
    <source>
        <dbReference type="Proteomes" id="UP000274556"/>
    </source>
</evidence>
<evidence type="ECO:0000259" key="1">
    <source>
        <dbReference type="PROSITE" id="PS51186"/>
    </source>
</evidence>
<keyword evidence="2" id="KW-0808">Transferase</keyword>
<protein>
    <submittedName>
        <fullName evidence="2">Acetyltransferase (GNAT) family protein</fullName>
    </submittedName>
</protein>
<evidence type="ECO:0000313" key="2">
    <source>
        <dbReference type="EMBL" id="RKT46126.1"/>
    </source>
</evidence>
<proteinExistence type="predicted"/>
<dbReference type="PROSITE" id="PS51186">
    <property type="entry name" value="GNAT"/>
    <property type="match status" value="1"/>
</dbReference>
<reference evidence="2 3" key="1">
    <citation type="submission" date="2018-10" db="EMBL/GenBank/DDBJ databases">
        <title>Genomic Encyclopedia of Archaeal and Bacterial Type Strains, Phase II (KMG-II): from individual species to whole genera.</title>
        <authorList>
            <person name="Goeker M."/>
        </authorList>
    </citation>
    <scope>NUCLEOTIDE SEQUENCE [LARGE SCALE GENOMIC DNA]</scope>
    <source>
        <strain evidence="2 3">DSM 235</strain>
    </source>
</reference>
<dbReference type="CDD" id="cd04301">
    <property type="entry name" value="NAT_SF"/>
    <property type="match status" value="1"/>
</dbReference>
<name>A0A495V9R9_9GAMM</name>
<dbReference type="AlphaFoldDB" id="A0A495V9R9"/>
<accession>A0A495V9R9</accession>
<organism evidence="2 3">
    <name type="scientific">Thiocapsa rosea</name>
    <dbReference type="NCBI Taxonomy" id="69360"/>
    <lineage>
        <taxon>Bacteria</taxon>
        <taxon>Pseudomonadati</taxon>
        <taxon>Pseudomonadota</taxon>
        <taxon>Gammaproteobacteria</taxon>
        <taxon>Chromatiales</taxon>
        <taxon>Chromatiaceae</taxon>
        <taxon>Thiocapsa</taxon>
    </lineage>
</organism>
<dbReference type="InterPro" id="IPR016181">
    <property type="entry name" value="Acyl_CoA_acyltransferase"/>
</dbReference>
<dbReference type="InterPro" id="IPR000182">
    <property type="entry name" value="GNAT_dom"/>
</dbReference>
<gene>
    <name evidence="2" type="ORF">BDD21_3624</name>
</gene>
<dbReference type="SUPFAM" id="SSF55729">
    <property type="entry name" value="Acyl-CoA N-acyltransferases (Nat)"/>
    <property type="match status" value="1"/>
</dbReference>
<feature type="domain" description="N-acetyltransferase" evidence="1">
    <location>
        <begin position="86"/>
        <end position="216"/>
    </location>
</feature>
<comment type="caution">
    <text evidence="2">The sequence shown here is derived from an EMBL/GenBank/DDBJ whole genome shotgun (WGS) entry which is preliminary data.</text>
</comment>
<dbReference type="Proteomes" id="UP000274556">
    <property type="component" value="Unassembled WGS sequence"/>
</dbReference>
<keyword evidence="3" id="KW-1185">Reference proteome</keyword>
<dbReference type="Gene3D" id="3.40.630.30">
    <property type="match status" value="1"/>
</dbReference>
<sequence length="216" mass="24231">MPTMKIVHPARRHVAGLASTDSPSPKPMRCPIESVPVSSAVEQRDRREEDCVACGDPEPFGGARTNGSVLPSVEPPATYDVRIEEKPLSALTPSERHRLRMLTDGTGDSHMLAVLHEHPKQALCFLARCDGEILGWSLVRWFKPFSERPRNAHLSVFVAPEWRRYGLGRALIEDAVRFAVAHALVAWVYAGASEQRDFYHRCPSVEHISDTPFRMR</sequence>